<dbReference type="SUPFAM" id="SSF103473">
    <property type="entry name" value="MFS general substrate transporter"/>
    <property type="match status" value="1"/>
</dbReference>
<proteinExistence type="predicted"/>
<dbReference type="InterPro" id="IPR036259">
    <property type="entry name" value="MFS_trans_sf"/>
</dbReference>
<evidence type="ECO:0000256" key="3">
    <source>
        <dbReference type="ARBA" id="ARBA00022989"/>
    </source>
</evidence>
<dbReference type="Gene3D" id="1.20.1250.20">
    <property type="entry name" value="MFS general substrate transporter like domains"/>
    <property type="match status" value="1"/>
</dbReference>
<evidence type="ECO:0000256" key="4">
    <source>
        <dbReference type="ARBA" id="ARBA00023136"/>
    </source>
</evidence>
<protein>
    <recommendedName>
        <fullName evidence="8">Major facilitator superfamily (MFS) profile domain-containing protein</fullName>
    </recommendedName>
</protein>
<dbReference type="EMBL" id="JARBDR010000903">
    <property type="protein sequence ID" value="KAJ8304898.1"/>
    <property type="molecule type" value="Genomic_DNA"/>
</dbReference>
<dbReference type="Proteomes" id="UP001217089">
    <property type="component" value="Unassembled WGS sequence"/>
</dbReference>
<evidence type="ECO:0008006" key="8">
    <source>
        <dbReference type="Google" id="ProtNLM"/>
    </source>
</evidence>
<feature type="transmembrane region" description="Helical" evidence="5">
    <location>
        <begin position="18"/>
        <end position="37"/>
    </location>
</feature>
<comment type="subcellular location">
    <subcellularLocation>
        <location evidence="1">Membrane</location>
        <topology evidence="1">Multi-pass membrane protein</topology>
    </subcellularLocation>
</comment>
<dbReference type="Pfam" id="PF00083">
    <property type="entry name" value="Sugar_tr"/>
    <property type="match status" value="1"/>
</dbReference>
<dbReference type="InterPro" id="IPR005828">
    <property type="entry name" value="MFS_sugar_transport-like"/>
</dbReference>
<dbReference type="PANTHER" id="PTHR24064">
    <property type="entry name" value="SOLUTE CARRIER FAMILY 22 MEMBER"/>
    <property type="match status" value="1"/>
</dbReference>
<keyword evidence="3 5" id="KW-1133">Transmembrane helix</keyword>
<evidence type="ECO:0000256" key="2">
    <source>
        <dbReference type="ARBA" id="ARBA00022692"/>
    </source>
</evidence>
<name>A0ABQ9EI04_TEGGR</name>
<reference evidence="6 7" key="1">
    <citation type="submission" date="2022-12" db="EMBL/GenBank/DDBJ databases">
        <title>Chromosome-level genome of Tegillarca granosa.</title>
        <authorList>
            <person name="Kim J."/>
        </authorList>
    </citation>
    <scope>NUCLEOTIDE SEQUENCE [LARGE SCALE GENOMIC DNA]</scope>
    <source>
        <strain evidence="6">Teg-2019</strain>
        <tissue evidence="6">Adductor muscle</tissue>
    </source>
</reference>
<keyword evidence="7" id="KW-1185">Reference proteome</keyword>
<evidence type="ECO:0000313" key="7">
    <source>
        <dbReference type="Proteomes" id="UP001217089"/>
    </source>
</evidence>
<evidence type="ECO:0000313" key="6">
    <source>
        <dbReference type="EMBL" id="KAJ8304898.1"/>
    </source>
</evidence>
<keyword evidence="2 5" id="KW-0812">Transmembrane</keyword>
<evidence type="ECO:0000256" key="5">
    <source>
        <dbReference type="SAM" id="Phobius"/>
    </source>
</evidence>
<evidence type="ECO:0000256" key="1">
    <source>
        <dbReference type="ARBA" id="ARBA00004141"/>
    </source>
</evidence>
<sequence>MSKLSVLHLRDSGTANRILSLIGRGAITASFNGIFLYTPELFPTNIRNAGIGIASGFGRFAGMLAPFSVYLVDLAQWAPGVLFGVMCFIIAILLRFVPETKGKELAQTVEELKQWENKTI</sequence>
<keyword evidence="4 5" id="KW-0472">Membrane</keyword>
<comment type="caution">
    <text evidence="6">The sequence shown here is derived from an EMBL/GenBank/DDBJ whole genome shotgun (WGS) entry which is preliminary data.</text>
</comment>
<feature type="transmembrane region" description="Helical" evidence="5">
    <location>
        <begin position="49"/>
        <end position="71"/>
    </location>
</feature>
<feature type="transmembrane region" description="Helical" evidence="5">
    <location>
        <begin position="77"/>
        <end position="97"/>
    </location>
</feature>
<gene>
    <name evidence="6" type="ORF">KUTeg_018481</name>
</gene>
<accession>A0ABQ9EI04</accession>
<organism evidence="6 7">
    <name type="scientific">Tegillarca granosa</name>
    <name type="common">Malaysian cockle</name>
    <name type="synonym">Anadara granosa</name>
    <dbReference type="NCBI Taxonomy" id="220873"/>
    <lineage>
        <taxon>Eukaryota</taxon>
        <taxon>Metazoa</taxon>
        <taxon>Spiralia</taxon>
        <taxon>Lophotrochozoa</taxon>
        <taxon>Mollusca</taxon>
        <taxon>Bivalvia</taxon>
        <taxon>Autobranchia</taxon>
        <taxon>Pteriomorphia</taxon>
        <taxon>Arcoida</taxon>
        <taxon>Arcoidea</taxon>
        <taxon>Arcidae</taxon>
        <taxon>Tegillarca</taxon>
    </lineage>
</organism>